<dbReference type="GO" id="GO:0000139">
    <property type="term" value="C:Golgi membrane"/>
    <property type="evidence" value="ECO:0007669"/>
    <property type="project" value="UniProtKB-SubCell"/>
</dbReference>
<reference evidence="13" key="4">
    <citation type="submission" date="2019-03" db="UniProtKB">
        <authorList>
            <consortium name="EnsemblPlants"/>
        </authorList>
    </citation>
    <scope>IDENTIFICATION</scope>
</reference>
<keyword evidence="7" id="KW-0333">Golgi apparatus</keyword>
<dbReference type="Pfam" id="PF13839">
    <property type="entry name" value="PC-Esterase"/>
    <property type="match status" value="1"/>
</dbReference>
<dbReference type="InterPro" id="IPR029962">
    <property type="entry name" value="TBL"/>
</dbReference>
<reference evidence="13" key="3">
    <citation type="journal article" date="2017" name="Nature">
        <title>Genome sequence of the progenitor of the wheat D genome Aegilops tauschii.</title>
        <authorList>
            <person name="Luo M.C."/>
            <person name="Gu Y.Q."/>
            <person name="Puiu D."/>
            <person name="Wang H."/>
            <person name="Twardziok S.O."/>
            <person name="Deal K.R."/>
            <person name="Huo N."/>
            <person name="Zhu T."/>
            <person name="Wang L."/>
            <person name="Wang Y."/>
            <person name="McGuire P.E."/>
            <person name="Liu S."/>
            <person name="Long H."/>
            <person name="Ramasamy R.K."/>
            <person name="Rodriguez J.C."/>
            <person name="Van S.L."/>
            <person name="Yuan L."/>
            <person name="Wang Z."/>
            <person name="Xia Z."/>
            <person name="Xiao L."/>
            <person name="Anderson O.D."/>
            <person name="Ouyang S."/>
            <person name="Liang Y."/>
            <person name="Zimin A.V."/>
            <person name="Pertea G."/>
            <person name="Qi P."/>
            <person name="Bennetzen J.L."/>
            <person name="Dai X."/>
            <person name="Dawson M.W."/>
            <person name="Muller H.G."/>
            <person name="Kugler K."/>
            <person name="Rivarola-Duarte L."/>
            <person name="Spannagl M."/>
            <person name="Mayer K.F.X."/>
            <person name="Lu F.H."/>
            <person name="Bevan M.W."/>
            <person name="Leroy P."/>
            <person name="Li P."/>
            <person name="You F.M."/>
            <person name="Sun Q."/>
            <person name="Liu Z."/>
            <person name="Lyons E."/>
            <person name="Wicker T."/>
            <person name="Salzberg S.L."/>
            <person name="Devos K.M."/>
            <person name="Dvorak J."/>
        </authorList>
    </citation>
    <scope>NUCLEOTIDE SEQUENCE [LARGE SCALE GENOMIC DNA]</scope>
    <source>
        <strain evidence="13">cv. AL8/78</strain>
    </source>
</reference>
<dbReference type="GO" id="GO:1990538">
    <property type="term" value="F:xylan O-acetyltransferase activity"/>
    <property type="evidence" value="ECO:0007669"/>
    <property type="project" value="UniProtKB-ARBA"/>
</dbReference>
<evidence type="ECO:0000256" key="7">
    <source>
        <dbReference type="ARBA" id="ARBA00023034"/>
    </source>
</evidence>
<keyword evidence="6" id="KW-1133">Transmembrane helix</keyword>
<comment type="similarity">
    <text evidence="2">Belongs to the PC-esterase family. TBL subfamily.</text>
</comment>
<dbReference type="PANTHER" id="PTHR32285">
    <property type="entry name" value="PROTEIN TRICHOME BIREFRINGENCE-LIKE 9-RELATED"/>
    <property type="match status" value="1"/>
</dbReference>
<proteinExistence type="inferred from homology"/>
<keyword evidence="4" id="KW-0812">Transmembrane</keyword>
<dbReference type="InterPro" id="IPR025846">
    <property type="entry name" value="TBL_N"/>
</dbReference>
<sequence>PTHTRCDPLDLDVSAADLVEETPSDLAAAGRLEKTPPDLALVISSVSPRRRGHGKAAVPAADPLRNTPPIAAAGRFQPQGWWTYDAEASQVPLYREPVCEFLTEQVTCMRNGRRDDSYQRWRWQPSSCDLPRFNARLLLERLRNKRLMFVGDSLKSMLCLVSVGDPVARPKVPGQVRGAQRLSQCVHGGGLQRDGGVLLGAPTRTTRRRTCWTRHRLAVHSQARPALLSRPLPRLQRDESVEESSGVAGQVHECKHNVTYLGKPAILRVWSWIGKLHQRCQVL</sequence>
<evidence type="ECO:0000256" key="8">
    <source>
        <dbReference type="ARBA" id="ARBA00023136"/>
    </source>
</evidence>
<reference evidence="14" key="2">
    <citation type="journal article" date="2017" name="Nat. Plants">
        <title>The Aegilops tauschii genome reveals multiple impacts of transposons.</title>
        <authorList>
            <person name="Zhao G."/>
            <person name="Zou C."/>
            <person name="Li K."/>
            <person name="Wang K."/>
            <person name="Li T."/>
            <person name="Gao L."/>
            <person name="Zhang X."/>
            <person name="Wang H."/>
            <person name="Yang Z."/>
            <person name="Liu X."/>
            <person name="Jiang W."/>
            <person name="Mao L."/>
            <person name="Kong X."/>
            <person name="Jiao Y."/>
            <person name="Jia J."/>
        </authorList>
    </citation>
    <scope>NUCLEOTIDE SEQUENCE [LARGE SCALE GENOMIC DNA]</scope>
    <source>
        <strain evidence="14">cv. AL8/78</strain>
    </source>
</reference>
<name>A0A453HW80_AEGTS</name>
<dbReference type="AlphaFoldDB" id="A0A453HW80"/>
<keyword evidence="8" id="KW-0472">Membrane</keyword>
<accession>A0A453HW80</accession>
<keyword evidence="14" id="KW-1185">Reference proteome</keyword>
<dbReference type="Gramene" id="AET4Gv20322300.29">
    <property type="protein sequence ID" value="AET4Gv20322300.29"/>
    <property type="gene ID" value="AET4Gv20322300"/>
</dbReference>
<evidence type="ECO:0000256" key="9">
    <source>
        <dbReference type="ARBA" id="ARBA00023157"/>
    </source>
</evidence>
<dbReference type="Pfam" id="PF14416">
    <property type="entry name" value="PMR5N"/>
    <property type="match status" value="1"/>
</dbReference>
<keyword evidence="3" id="KW-0808">Transferase</keyword>
<feature type="domain" description="Trichome birefringence-like C-terminal" evidence="11">
    <location>
        <begin position="130"/>
        <end position="163"/>
    </location>
</feature>
<dbReference type="EnsemblPlants" id="AET4Gv20322300.29">
    <property type="protein sequence ID" value="AET4Gv20322300.29"/>
    <property type="gene ID" value="AET4Gv20322300"/>
</dbReference>
<dbReference type="STRING" id="200361.A0A453HW80"/>
<feature type="domain" description="Trichome birefringence-like N-terminal" evidence="12">
    <location>
        <begin position="79"/>
        <end position="129"/>
    </location>
</feature>
<reference evidence="14" key="1">
    <citation type="journal article" date="2014" name="Science">
        <title>Ancient hybridizations among the ancestral genomes of bread wheat.</title>
        <authorList>
            <consortium name="International Wheat Genome Sequencing Consortium,"/>
            <person name="Marcussen T."/>
            <person name="Sandve S.R."/>
            <person name="Heier L."/>
            <person name="Spannagl M."/>
            <person name="Pfeifer M."/>
            <person name="Jakobsen K.S."/>
            <person name="Wulff B.B."/>
            <person name="Steuernagel B."/>
            <person name="Mayer K.F."/>
            <person name="Olsen O.A."/>
        </authorList>
    </citation>
    <scope>NUCLEOTIDE SEQUENCE [LARGE SCALE GENOMIC DNA]</scope>
    <source>
        <strain evidence="14">cv. AL8/78</strain>
    </source>
</reference>
<evidence type="ECO:0000256" key="3">
    <source>
        <dbReference type="ARBA" id="ARBA00022679"/>
    </source>
</evidence>
<evidence type="ECO:0000256" key="1">
    <source>
        <dbReference type="ARBA" id="ARBA00004323"/>
    </source>
</evidence>
<protein>
    <submittedName>
        <fullName evidence="13">Uncharacterized protein</fullName>
    </submittedName>
</protein>
<evidence type="ECO:0000256" key="6">
    <source>
        <dbReference type="ARBA" id="ARBA00022989"/>
    </source>
</evidence>
<evidence type="ECO:0000256" key="2">
    <source>
        <dbReference type="ARBA" id="ARBA00007727"/>
    </source>
</evidence>
<reference evidence="13" key="5">
    <citation type="journal article" date="2021" name="G3 (Bethesda)">
        <title>Aegilops tauschii genome assembly Aet v5.0 features greater sequence contiguity and improved annotation.</title>
        <authorList>
            <person name="Wang L."/>
            <person name="Zhu T."/>
            <person name="Rodriguez J.C."/>
            <person name="Deal K.R."/>
            <person name="Dubcovsky J."/>
            <person name="McGuire P.E."/>
            <person name="Lux T."/>
            <person name="Spannagl M."/>
            <person name="Mayer K.F.X."/>
            <person name="Baldrich P."/>
            <person name="Meyers B.C."/>
            <person name="Huo N."/>
            <person name="Gu Y.Q."/>
            <person name="Zhou H."/>
            <person name="Devos K.M."/>
            <person name="Bennetzen J.L."/>
            <person name="Unver T."/>
            <person name="Budak H."/>
            <person name="Gulick P.J."/>
            <person name="Galiba G."/>
            <person name="Kalapos B."/>
            <person name="Nelson D.R."/>
            <person name="Li P."/>
            <person name="You F.M."/>
            <person name="Luo M.C."/>
            <person name="Dvorak J."/>
        </authorList>
    </citation>
    <scope>NUCLEOTIDE SEQUENCE [LARGE SCALE GENOMIC DNA]</scope>
    <source>
        <strain evidence="13">cv. AL8/78</strain>
    </source>
</reference>
<evidence type="ECO:0000256" key="10">
    <source>
        <dbReference type="ARBA" id="ARBA00023180"/>
    </source>
</evidence>
<dbReference type="InterPro" id="IPR026057">
    <property type="entry name" value="TBL_C"/>
</dbReference>
<dbReference type="Proteomes" id="UP000015105">
    <property type="component" value="Chromosome 4D"/>
</dbReference>
<evidence type="ECO:0000313" key="13">
    <source>
        <dbReference type="EnsemblPlants" id="AET4Gv20322300.30"/>
    </source>
</evidence>
<organism evidence="13 14">
    <name type="scientific">Aegilops tauschii subsp. strangulata</name>
    <name type="common">Goatgrass</name>
    <dbReference type="NCBI Taxonomy" id="200361"/>
    <lineage>
        <taxon>Eukaryota</taxon>
        <taxon>Viridiplantae</taxon>
        <taxon>Streptophyta</taxon>
        <taxon>Embryophyta</taxon>
        <taxon>Tracheophyta</taxon>
        <taxon>Spermatophyta</taxon>
        <taxon>Magnoliopsida</taxon>
        <taxon>Liliopsida</taxon>
        <taxon>Poales</taxon>
        <taxon>Poaceae</taxon>
        <taxon>BOP clade</taxon>
        <taxon>Pooideae</taxon>
        <taxon>Triticodae</taxon>
        <taxon>Triticeae</taxon>
        <taxon>Triticinae</taxon>
        <taxon>Aegilops</taxon>
    </lineage>
</organism>
<evidence type="ECO:0000259" key="11">
    <source>
        <dbReference type="Pfam" id="PF13839"/>
    </source>
</evidence>
<dbReference type="Gramene" id="AET4Gv20322300.30">
    <property type="protein sequence ID" value="AET4Gv20322300.30"/>
    <property type="gene ID" value="AET4Gv20322300"/>
</dbReference>
<evidence type="ECO:0000259" key="12">
    <source>
        <dbReference type="Pfam" id="PF14416"/>
    </source>
</evidence>
<evidence type="ECO:0000313" key="14">
    <source>
        <dbReference type="Proteomes" id="UP000015105"/>
    </source>
</evidence>
<keyword evidence="5" id="KW-0735">Signal-anchor</keyword>
<dbReference type="EnsemblPlants" id="AET4Gv20322300.30">
    <property type="protein sequence ID" value="AET4Gv20322300.30"/>
    <property type="gene ID" value="AET4Gv20322300"/>
</dbReference>
<keyword evidence="10" id="KW-0325">Glycoprotein</keyword>
<keyword evidence="9" id="KW-1015">Disulfide bond</keyword>
<evidence type="ECO:0000256" key="5">
    <source>
        <dbReference type="ARBA" id="ARBA00022968"/>
    </source>
</evidence>
<evidence type="ECO:0000256" key="4">
    <source>
        <dbReference type="ARBA" id="ARBA00022692"/>
    </source>
</evidence>
<dbReference type="PANTHER" id="PTHR32285:SF327">
    <property type="entry name" value="XYLAN O-ACETYLTRANSFERASE 7"/>
    <property type="match status" value="1"/>
</dbReference>
<comment type="subcellular location">
    <subcellularLocation>
        <location evidence="1">Golgi apparatus membrane</location>
        <topology evidence="1">Single-pass type II membrane protein</topology>
    </subcellularLocation>
</comment>